<evidence type="ECO:0000313" key="1">
    <source>
        <dbReference type="EMBL" id="TMS36555.1"/>
    </source>
</evidence>
<reference evidence="1 2" key="1">
    <citation type="journal article" date="2015" name="Genome Biol.">
        <title>Comparative genomics of Steinernema reveals deeply conserved gene regulatory networks.</title>
        <authorList>
            <person name="Dillman A.R."/>
            <person name="Macchietto M."/>
            <person name="Porter C.F."/>
            <person name="Rogers A."/>
            <person name="Williams B."/>
            <person name="Antoshechkin I."/>
            <person name="Lee M.M."/>
            <person name="Goodwin Z."/>
            <person name="Lu X."/>
            <person name="Lewis E.E."/>
            <person name="Goodrich-Blair H."/>
            <person name="Stock S.P."/>
            <person name="Adams B.J."/>
            <person name="Sternberg P.W."/>
            <person name="Mortazavi A."/>
        </authorList>
    </citation>
    <scope>NUCLEOTIDE SEQUENCE [LARGE SCALE GENOMIC DNA]</scope>
    <source>
        <strain evidence="1 2">ALL</strain>
    </source>
</reference>
<comment type="caution">
    <text evidence="1">The sequence shown here is derived from an EMBL/GenBank/DDBJ whole genome shotgun (WGS) entry which is preliminary data.</text>
</comment>
<dbReference type="Proteomes" id="UP000298663">
    <property type="component" value="Chromosome X"/>
</dbReference>
<evidence type="ECO:0000313" key="2">
    <source>
        <dbReference type="Proteomes" id="UP000298663"/>
    </source>
</evidence>
<sequence length="73" mass="8752">MCTFKPFCVRVFDFSSSACIKVYFAKGVPKDIIRLYIMDQENVWDRRVCEDVRVENIKVRCFVAIWLHVRYVV</sequence>
<name>A0A4U8UV06_STECR</name>
<keyword evidence="2" id="KW-1185">Reference proteome</keyword>
<accession>A0A4U8UV06</accession>
<protein>
    <submittedName>
        <fullName evidence="1">Uncharacterized protein</fullName>
    </submittedName>
</protein>
<proteinExistence type="predicted"/>
<gene>
    <name evidence="1" type="ORF">L596_003694</name>
</gene>
<dbReference type="EMBL" id="CM016762">
    <property type="protein sequence ID" value="TMS36555.1"/>
    <property type="molecule type" value="Genomic_DNA"/>
</dbReference>
<reference evidence="1 2" key="2">
    <citation type="journal article" date="2019" name="G3 (Bethesda)">
        <title>Hybrid Assembly of the Genome of the Entomopathogenic Nematode Steinernema carpocapsae Identifies the X-Chromosome.</title>
        <authorList>
            <person name="Serra L."/>
            <person name="Macchietto M."/>
            <person name="Macias-Munoz A."/>
            <person name="McGill C.J."/>
            <person name="Rodriguez I.M."/>
            <person name="Rodriguez B."/>
            <person name="Murad R."/>
            <person name="Mortazavi A."/>
        </authorList>
    </citation>
    <scope>NUCLEOTIDE SEQUENCE [LARGE SCALE GENOMIC DNA]</scope>
    <source>
        <strain evidence="1 2">ALL</strain>
    </source>
</reference>
<dbReference type="AlphaFoldDB" id="A0A4U8UV06"/>
<dbReference type="EMBL" id="AZBU02000001">
    <property type="protein sequence ID" value="TMS36555.1"/>
    <property type="molecule type" value="Genomic_DNA"/>
</dbReference>
<organism evidence="1 2">
    <name type="scientific">Steinernema carpocapsae</name>
    <name type="common">Entomopathogenic nematode</name>
    <dbReference type="NCBI Taxonomy" id="34508"/>
    <lineage>
        <taxon>Eukaryota</taxon>
        <taxon>Metazoa</taxon>
        <taxon>Ecdysozoa</taxon>
        <taxon>Nematoda</taxon>
        <taxon>Chromadorea</taxon>
        <taxon>Rhabditida</taxon>
        <taxon>Tylenchina</taxon>
        <taxon>Panagrolaimomorpha</taxon>
        <taxon>Strongyloidoidea</taxon>
        <taxon>Steinernematidae</taxon>
        <taxon>Steinernema</taxon>
    </lineage>
</organism>